<feature type="compositionally biased region" description="Polar residues" evidence="1">
    <location>
        <begin position="1"/>
        <end position="10"/>
    </location>
</feature>
<gene>
    <name evidence="2" type="ORF">BDZ94DRAFT_1240399</name>
</gene>
<dbReference type="Proteomes" id="UP000807353">
    <property type="component" value="Unassembled WGS sequence"/>
</dbReference>
<protein>
    <submittedName>
        <fullName evidence="2">Uncharacterized protein</fullName>
    </submittedName>
</protein>
<dbReference type="EMBL" id="MU150354">
    <property type="protein sequence ID" value="KAF9457943.1"/>
    <property type="molecule type" value="Genomic_DNA"/>
</dbReference>
<evidence type="ECO:0000313" key="3">
    <source>
        <dbReference type="Proteomes" id="UP000807353"/>
    </source>
</evidence>
<keyword evidence="3" id="KW-1185">Reference proteome</keyword>
<feature type="compositionally biased region" description="Pro residues" evidence="1">
    <location>
        <begin position="18"/>
        <end position="27"/>
    </location>
</feature>
<comment type="caution">
    <text evidence="2">The sequence shown here is derived from an EMBL/GenBank/DDBJ whole genome shotgun (WGS) entry which is preliminary data.</text>
</comment>
<dbReference type="AlphaFoldDB" id="A0A9P6CEG0"/>
<proteinExistence type="predicted"/>
<sequence>MCYSSYSSLQPLAASSPNRPPLPPPSSPTLTFEVPPQIFTCKSSTFSWDYSGPDLRMSLYITNIGVTQLDPPSSPSPSSTTTKPLGRVQLWTIALSTFEGLAPVHDTNYTWSSVWTPRGWWILEADLRQYLFGIEQAFGLTTT</sequence>
<reference evidence="2" key="1">
    <citation type="submission" date="2020-11" db="EMBL/GenBank/DDBJ databases">
        <authorList>
            <consortium name="DOE Joint Genome Institute"/>
            <person name="Ahrendt S."/>
            <person name="Riley R."/>
            <person name="Andreopoulos W."/>
            <person name="Labutti K."/>
            <person name="Pangilinan J."/>
            <person name="Ruiz-Duenas F.J."/>
            <person name="Barrasa J.M."/>
            <person name="Sanchez-Garcia M."/>
            <person name="Camarero S."/>
            <person name="Miyauchi S."/>
            <person name="Serrano A."/>
            <person name="Linde D."/>
            <person name="Babiker R."/>
            <person name="Drula E."/>
            <person name="Ayuso-Fernandez I."/>
            <person name="Pacheco R."/>
            <person name="Padilla G."/>
            <person name="Ferreira P."/>
            <person name="Barriuso J."/>
            <person name="Kellner H."/>
            <person name="Castanera R."/>
            <person name="Alfaro M."/>
            <person name="Ramirez L."/>
            <person name="Pisabarro A.G."/>
            <person name="Kuo A."/>
            <person name="Tritt A."/>
            <person name="Lipzen A."/>
            <person name="He G."/>
            <person name="Yan M."/>
            <person name="Ng V."/>
            <person name="Cullen D."/>
            <person name="Martin F."/>
            <person name="Rosso M.-N."/>
            <person name="Henrissat B."/>
            <person name="Hibbett D."/>
            <person name="Martinez A.T."/>
            <person name="Grigoriev I.V."/>
        </authorList>
    </citation>
    <scope>NUCLEOTIDE SEQUENCE</scope>
    <source>
        <strain evidence="2">CBS 247.69</strain>
    </source>
</reference>
<organism evidence="2 3">
    <name type="scientific">Collybia nuda</name>
    <dbReference type="NCBI Taxonomy" id="64659"/>
    <lineage>
        <taxon>Eukaryota</taxon>
        <taxon>Fungi</taxon>
        <taxon>Dikarya</taxon>
        <taxon>Basidiomycota</taxon>
        <taxon>Agaricomycotina</taxon>
        <taxon>Agaricomycetes</taxon>
        <taxon>Agaricomycetidae</taxon>
        <taxon>Agaricales</taxon>
        <taxon>Tricholomatineae</taxon>
        <taxon>Clitocybaceae</taxon>
        <taxon>Collybia</taxon>
    </lineage>
</organism>
<evidence type="ECO:0000313" key="2">
    <source>
        <dbReference type="EMBL" id="KAF9457943.1"/>
    </source>
</evidence>
<dbReference type="OrthoDB" id="3266934at2759"/>
<accession>A0A9P6CEG0</accession>
<feature type="region of interest" description="Disordered" evidence="1">
    <location>
        <begin position="1"/>
        <end position="30"/>
    </location>
</feature>
<name>A0A9P6CEG0_9AGAR</name>
<evidence type="ECO:0000256" key="1">
    <source>
        <dbReference type="SAM" id="MobiDB-lite"/>
    </source>
</evidence>